<keyword evidence="2" id="KW-0472">Membrane</keyword>
<accession>A0A1H7ALU7</accession>
<dbReference type="RefSeq" id="WP_170147701.1">
    <property type="nucleotide sequence ID" value="NZ_BOPI01000002.1"/>
</dbReference>
<keyword evidence="2" id="KW-0812">Transmembrane</keyword>
<evidence type="ECO:0000313" key="3">
    <source>
        <dbReference type="EMBL" id="SEJ66358.1"/>
    </source>
</evidence>
<evidence type="ECO:0000256" key="1">
    <source>
        <dbReference type="SAM" id="MobiDB-lite"/>
    </source>
</evidence>
<reference evidence="4" key="1">
    <citation type="submission" date="2016-10" db="EMBL/GenBank/DDBJ databases">
        <authorList>
            <person name="Varghese N."/>
            <person name="Submissions S."/>
        </authorList>
    </citation>
    <scope>NUCLEOTIDE SEQUENCE [LARGE SCALE GENOMIC DNA]</scope>
    <source>
        <strain evidence="4">CGMCC 4.7038</strain>
    </source>
</reference>
<feature type="region of interest" description="Disordered" evidence="1">
    <location>
        <begin position="74"/>
        <end position="105"/>
    </location>
</feature>
<gene>
    <name evidence="3" type="ORF">SAMN05443287_106208</name>
</gene>
<organism evidence="3 4">
    <name type="scientific">Micromonospora phaseoli</name>
    <dbReference type="NCBI Taxonomy" id="1144548"/>
    <lineage>
        <taxon>Bacteria</taxon>
        <taxon>Bacillati</taxon>
        <taxon>Actinomycetota</taxon>
        <taxon>Actinomycetes</taxon>
        <taxon>Micromonosporales</taxon>
        <taxon>Micromonosporaceae</taxon>
        <taxon>Micromonospora</taxon>
    </lineage>
</organism>
<name>A0A1H7ALU7_9ACTN</name>
<dbReference type="EMBL" id="FNYV01000006">
    <property type="protein sequence ID" value="SEJ66358.1"/>
    <property type="molecule type" value="Genomic_DNA"/>
</dbReference>
<proteinExistence type="predicted"/>
<dbReference type="AlphaFoldDB" id="A0A1H7ALU7"/>
<protein>
    <submittedName>
        <fullName evidence="3">Uncharacterized protein</fullName>
    </submittedName>
</protein>
<sequence>MSIHPDFFNLGLLFLLAWTATLAALVVLVLGVARFAFKKARAQDVPEVLLALARIVGLVPWLGQLASVARALPNGPSNSATPQLPPTSHGSSTPPGADQSTGGML</sequence>
<keyword evidence="4" id="KW-1185">Reference proteome</keyword>
<feature type="transmembrane region" description="Helical" evidence="2">
    <location>
        <begin position="12"/>
        <end position="37"/>
    </location>
</feature>
<feature type="compositionally biased region" description="Low complexity" evidence="1">
    <location>
        <begin position="86"/>
        <end position="96"/>
    </location>
</feature>
<dbReference type="Proteomes" id="UP000198707">
    <property type="component" value="Unassembled WGS sequence"/>
</dbReference>
<evidence type="ECO:0000256" key="2">
    <source>
        <dbReference type="SAM" id="Phobius"/>
    </source>
</evidence>
<evidence type="ECO:0000313" key="4">
    <source>
        <dbReference type="Proteomes" id="UP000198707"/>
    </source>
</evidence>
<keyword evidence="2" id="KW-1133">Transmembrane helix</keyword>